<organism evidence="1 2">
    <name type="scientific">Colletotrichum zoysiae</name>
    <dbReference type="NCBI Taxonomy" id="1216348"/>
    <lineage>
        <taxon>Eukaryota</taxon>
        <taxon>Fungi</taxon>
        <taxon>Dikarya</taxon>
        <taxon>Ascomycota</taxon>
        <taxon>Pezizomycotina</taxon>
        <taxon>Sordariomycetes</taxon>
        <taxon>Hypocreomycetidae</taxon>
        <taxon>Glomerellales</taxon>
        <taxon>Glomerellaceae</taxon>
        <taxon>Colletotrichum</taxon>
        <taxon>Colletotrichum graminicola species complex</taxon>
    </lineage>
</organism>
<reference evidence="1" key="1">
    <citation type="submission" date="2021-06" db="EMBL/GenBank/DDBJ databases">
        <title>Comparative genomics, transcriptomics and evolutionary studies reveal genomic signatures of adaptation to plant cell wall in hemibiotrophic fungi.</title>
        <authorList>
            <consortium name="DOE Joint Genome Institute"/>
            <person name="Baroncelli R."/>
            <person name="Diaz J.F."/>
            <person name="Benocci T."/>
            <person name="Peng M."/>
            <person name="Battaglia E."/>
            <person name="Haridas S."/>
            <person name="Andreopoulos W."/>
            <person name="Labutti K."/>
            <person name="Pangilinan J."/>
            <person name="Floch G.L."/>
            <person name="Makela M.R."/>
            <person name="Henrissat B."/>
            <person name="Grigoriev I.V."/>
            <person name="Crouch J.A."/>
            <person name="De Vries R.P."/>
            <person name="Sukno S.A."/>
            <person name="Thon M.R."/>
        </authorList>
    </citation>
    <scope>NUCLEOTIDE SEQUENCE</scope>
    <source>
        <strain evidence="1">MAFF235873</strain>
    </source>
</reference>
<sequence length="76" mass="8194">MRPQSQKQPPPATIGHRRFSSGATHLSLVPVITTLTTYAFGPHAIHPQLRPRAPRRLLTLPVADAVFLSVCSIGAS</sequence>
<name>A0AAD9LVF4_9PEZI</name>
<dbReference type="EMBL" id="MU843069">
    <property type="protein sequence ID" value="KAK2021957.1"/>
    <property type="molecule type" value="Genomic_DNA"/>
</dbReference>
<evidence type="ECO:0000313" key="2">
    <source>
        <dbReference type="Proteomes" id="UP001232148"/>
    </source>
</evidence>
<evidence type="ECO:0000313" key="1">
    <source>
        <dbReference type="EMBL" id="KAK2021957.1"/>
    </source>
</evidence>
<dbReference type="AlphaFoldDB" id="A0AAD9LVF4"/>
<proteinExistence type="predicted"/>
<comment type="caution">
    <text evidence="1">The sequence shown here is derived from an EMBL/GenBank/DDBJ whole genome shotgun (WGS) entry which is preliminary data.</text>
</comment>
<protein>
    <submittedName>
        <fullName evidence="1">Uncharacterized protein</fullName>
    </submittedName>
</protein>
<dbReference type="Proteomes" id="UP001232148">
    <property type="component" value="Unassembled WGS sequence"/>
</dbReference>
<gene>
    <name evidence="1" type="ORF">LX32DRAFT_645945</name>
</gene>
<keyword evidence="2" id="KW-1185">Reference proteome</keyword>
<accession>A0AAD9LVF4</accession>